<dbReference type="InterPro" id="IPR016181">
    <property type="entry name" value="Acyl_CoA_acyltransferase"/>
</dbReference>
<comment type="caution">
    <text evidence="2">The sequence shown here is derived from an EMBL/GenBank/DDBJ whole genome shotgun (WGS) entry which is preliminary data.</text>
</comment>
<feature type="domain" description="N-acetyltransferase" evidence="1">
    <location>
        <begin position="10"/>
        <end position="168"/>
    </location>
</feature>
<organism evidence="2 3">
    <name type="scientific">Tenacibaculum platacis</name>
    <dbReference type="NCBI Taxonomy" id="3137852"/>
    <lineage>
        <taxon>Bacteria</taxon>
        <taxon>Pseudomonadati</taxon>
        <taxon>Bacteroidota</taxon>
        <taxon>Flavobacteriia</taxon>
        <taxon>Flavobacteriales</taxon>
        <taxon>Flavobacteriaceae</taxon>
        <taxon>Tenacibaculum</taxon>
    </lineage>
</organism>
<dbReference type="EMBL" id="CAXIXY010000006">
    <property type="protein sequence ID" value="CAL2091543.1"/>
    <property type="molecule type" value="Genomic_DNA"/>
</dbReference>
<evidence type="ECO:0000313" key="3">
    <source>
        <dbReference type="Proteomes" id="UP001497416"/>
    </source>
</evidence>
<dbReference type="InterPro" id="IPR000182">
    <property type="entry name" value="GNAT_dom"/>
</dbReference>
<dbReference type="PANTHER" id="PTHR43792:SF1">
    <property type="entry name" value="N-ACETYLTRANSFERASE DOMAIN-CONTAINING PROTEIN"/>
    <property type="match status" value="1"/>
</dbReference>
<dbReference type="Pfam" id="PF13302">
    <property type="entry name" value="Acetyltransf_3"/>
    <property type="match status" value="1"/>
</dbReference>
<keyword evidence="3" id="KW-1185">Reference proteome</keyword>
<reference evidence="2 3" key="1">
    <citation type="submission" date="2024-05" db="EMBL/GenBank/DDBJ databases">
        <authorList>
            <person name="Duchaud E."/>
        </authorList>
    </citation>
    <scope>NUCLEOTIDE SEQUENCE [LARGE SCALE GENOMIC DNA]</scope>
    <source>
        <strain evidence="2">Ena-SAMPLE-TAB-13-05-2024-13:56:06:370-140302</strain>
    </source>
</reference>
<evidence type="ECO:0000259" key="1">
    <source>
        <dbReference type="PROSITE" id="PS51186"/>
    </source>
</evidence>
<dbReference type="Gene3D" id="3.40.630.30">
    <property type="match status" value="1"/>
</dbReference>
<dbReference type="InterPro" id="IPR051531">
    <property type="entry name" value="N-acetyltransferase"/>
</dbReference>
<dbReference type="Proteomes" id="UP001497416">
    <property type="component" value="Unassembled WGS sequence"/>
</dbReference>
<evidence type="ECO:0000313" key="2">
    <source>
        <dbReference type="EMBL" id="CAL2091543.1"/>
    </source>
</evidence>
<accession>A0ABM9P4K9</accession>
<proteinExistence type="predicted"/>
<gene>
    <name evidence="2" type="ORF">T190607A01A_40234</name>
</gene>
<dbReference type="EC" id="2.3.1.267" evidence="2"/>
<dbReference type="SUPFAM" id="SSF55729">
    <property type="entry name" value="Acyl-CoA N-acyltransferases (Nat)"/>
    <property type="match status" value="1"/>
</dbReference>
<keyword evidence="2" id="KW-0012">Acyltransferase</keyword>
<keyword evidence="2" id="KW-0808">Transferase</keyword>
<dbReference type="PANTHER" id="PTHR43792">
    <property type="entry name" value="GNAT FAMILY, PUTATIVE (AFU_ORTHOLOGUE AFUA_3G00765)-RELATED-RELATED"/>
    <property type="match status" value="1"/>
</dbReference>
<sequence length="168" mass="19459">MKMIFETERLVIRKLLISDLQPFFELESNAKVLQYATGEVKTLDECKKELAELIEKYERETNDFWIYAIVNKGDEKFVGTVALVKDENGNDEIGYRFIERYWGNGYATETCKGLISYCKEIGMKRIIGNVVNANVASERILIKMGFRKVKDFISDDIGLPETMYELEL</sequence>
<protein>
    <submittedName>
        <fullName evidence="2">(Ribosomal protein S5)-alanine N-acetyltransferase</fullName>
        <ecNumber evidence="2">2.3.1.267</ecNumber>
    </submittedName>
</protein>
<name>A0ABM9P4K9_9FLAO</name>
<dbReference type="GO" id="GO:0008999">
    <property type="term" value="F:protein-N-terminal-alanine acetyltransferase activity"/>
    <property type="evidence" value="ECO:0007669"/>
    <property type="project" value="UniProtKB-EC"/>
</dbReference>
<dbReference type="PROSITE" id="PS51186">
    <property type="entry name" value="GNAT"/>
    <property type="match status" value="1"/>
</dbReference>